<dbReference type="Proteomes" id="UP000436522">
    <property type="component" value="Unassembled WGS sequence"/>
</dbReference>
<dbReference type="GO" id="GO:0006749">
    <property type="term" value="P:glutathione metabolic process"/>
    <property type="evidence" value="ECO:0007669"/>
    <property type="project" value="TreeGrafter"/>
</dbReference>
<gene>
    <name evidence="3" type="ORF">So717_29710</name>
</gene>
<dbReference type="SUPFAM" id="SSF53067">
    <property type="entry name" value="Actin-like ATPase domain"/>
    <property type="match status" value="1"/>
</dbReference>
<dbReference type="InterPro" id="IPR043129">
    <property type="entry name" value="ATPase_NBD"/>
</dbReference>
<dbReference type="PANTHER" id="PTHR11365">
    <property type="entry name" value="5-OXOPROLINASE RELATED"/>
    <property type="match status" value="1"/>
</dbReference>
<keyword evidence="4" id="KW-1185">Reference proteome</keyword>
<proteinExistence type="predicted"/>
<feature type="domain" description="Hydantoinase/oxoprolinase N-terminal" evidence="2">
    <location>
        <begin position="15"/>
        <end position="177"/>
    </location>
</feature>
<evidence type="ECO:0000259" key="1">
    <source>
        <dbReference type="Pfam" id="PF01968"/>
    </source>
</evidence>
<dbReference type="Gene3D" id="3.30.420.40">
    <property type="match status" value="1"/>
</dbReference>
<accession>A0A640VS43</accession>
<dbReference type="InterPro" id="IPR002821">
    <property type="entry name" value="Hydantoinase_A"/>
</dbReference>
<dbReference type="Pfam" id="PF05378">
    <property type="entry name" value="Hydant_A_N"/>
    <property type="match status" value="1"/>
</dbReference>
<evidence type="ECO:0000313" key="4">
    <source>
        <dbReference type="Proteomes" id="UP000436522"/>
    </source>
</evidence>
<dbReference type="EMBL" id="BLIV01000005">
    <property type="protein sequence ID" value="GFE51218.1"/>
    <property type="molecule type" value="Genomic_DNA"/>
</dbReference>
<reference evidence="3 4" key="1">
    <citation type="submission" date="2019-12" db="EMBL/GenBank/DDBJ databases">
        <title>Roseobacter cerasinus sp. nov., isolated from seawater around aquaculture.</title>
        <authorList>
            <person name="Muramatsu S."/>
            <person name="Takabe Y."/>
            <person name="Mori K."/>
            <person name="Takaichi S."/>
            <person name="Hanada S."/>
        </authorList>
    </citation>
    <scope>NUCLEOTIDE SEQUENCE [LARGE SCALE GENOMIC DNA]</scope>
    <source>
        <strain evidence="3 4">AI77</strain>
    </source>
</reference>
<dbReference type="GO" id="GO:0005829">
    <property type="term" value="C:cytosol"/>
    <property type="evidence" value="ECO:0007669"/>
    <property type="project" value="TreeGrafter"/>
</dbReference>
<evidence type="ECO:0000259" key="2">
    <source>
        <dbReference type="Pfam" id="PF05378"/>
    </source>
</evidence>
<sequence>MGYDPPGEPVVSVLLGVDTGGTYTDAVLIRDETEVIATAKALTTRADLAVGVEEAVRAVLQGAAVAPEEIALASLSTTLATNALVEGQGGRVALIYIGFRTTDLGAHGLAEAMAGDPVLHCAGGHDHAGIERQPLDEAAIRAFLQEHGDDVSGIAVAAQFATRNPAHEVRARSLVAELSGRPVSASHQLSSRLNGPKRAVTAVLNARLIGMIAALIARTETALSGLGVSAPLMVVRGDGALISAGQARARPIETILSGPAASIVGARWLTGATEALVSDIGGTTTDIALLQDGVPKIDPAGARVGPYRTMVEAVAMRTTGLGGDSEVRVIADGLQGGVALGPCRVVPVALLAAEVGQPVHDLLDAQLRTATPGAHDARFVRAVRGLPRHGLAAREAQLLERIGAGTHALDRILRVRMDESALDRLIARGLVQVAGVTPSDASHVTGQLAEWDKAAAEKALTLMARRKVGSGQRLAAGAAALAWMIINQLTEMTSQALLEAAFAEEARDFGETPHVLARHPLMQAGLDRHRGLIRLDIGLNLPVVGLGASAGCYYPAVGERVCSEMILPSHGAVANAIGAVVGRVSMRCSGTVTALGEGVFRVHLEDGPADIDDEEAALDALERALSADARAAAQAAGVVDARLTATRDIRRARVDNREVFVEAVLTVEASGRPRIASG</sequence>
<comment type="caution">
    <text evidence="3">The sequence shown here is derived from an EMBL/GenBank/DDBJ whole genome shotgun (WGS) entry which is preliminary data.</text>
</comment>
<evidence type="ECO:0000313" key="3">
    <source>
        <dbReference type="EMBL" id="GFE51218.1"/>
    </source>
</evidence>
<dbReference type="InterPro" id="IPR008040">
    <property type="entry name" value="Hydant_A_N"/>
</dbReference>
<name>A0A640VS43_9RHOB</name>
<dbReference type="InterPro" id="IPR045079">
    <property type="entry name" value="Oxoprolinase-like"/>
</dbReference>
<organism evidence="3 4">
    <name type="scientific">Roseobacter cerasinus</name>
    <dbReference type="NCBI Taxonomy" id="2602289"/>
    <lineage>
        <taxon>Bacteria</taxon>
        <taxon>Pseudomonadati</taxon>
        <taxon>Pseudomonadota</taxon>
        <taxon>Alphaproteobacteria</taxon>
        <taxon>Rhodobacterales</taxon>
        <taxon>Roseobacteraceae</taxon>
        <taxon>Roseobacter</taxon>
    </lineage>
</organism>
<dbReference type="Pfam" id="PF01968">
    <property type="entry name" value="Hydantoinase_A"/>
    <property type="match status" value="1"/>
</dbReference>
<protein>
    <submittedName>
        <fullName evidence="3">Hydantoinase</fullName>
    </submittedName>
</protein>
<dbReference type="GO" id="GO:0017168">
    <property type="term" value="F:5-oxoprolinase (ATP-hydrolyzing) activity"/>
    <property type="evidence" value="ECO:0007669"/>
    <property type="project" value="TreeGrafter"/>
</dbReference>
<dbReference type="AlphaFoldDB" id="A0A640VS43"/>
<dbReference type="PANTHER" id="PTHR11365:SF2">
    <property type="entry name" value="5-OXOPROLINASE"/>
    <property type="match status" value="1"/>
</dbReference>
<feature type="domain" description="Hydantoinase A/oxoprolinase" evidence="1">
    <location>
        <begin position="198"/>
        <end position="334"/>
    </location>
</feature>